<proteinExistence type="predicted"/>
<dbReference type="InterPro" id="IPR053392">
    <property type="entry name" value="Transposase_IS30-like"/>
</dbReference>
<dbReference type="NCBIfam" id="NF033563">
    <property type="entry name" value="transpos_IS30"/>
    <property type="match status" value="1"/>
</dbReference>
<evidence type="ECO:0000313" key="2">
    <source>
        <dbReference type="EMBL" id="CDD58730.1"/>
    </source>
</evidence>
<organism evidence="2 3">
    <name type="scientific">Bacteroides pectinophilus CAG:437</name>
    <dbReference type="NCBI Taxonomy" id="1263051"/>
    <lineage>
        <taxon>Bacteria</taxon>
        <taxon>Bacillati</taxon>
        <taxon>Bacillota</taxon>
        <taxon>Clostridia</taxon>
        <taxon>Eubacteriales</taxon>
    </lineage>
</organism>
<dbReference type="Gene3D" id="3.30.420.10">
    <property type="entry name" value="Ribonuclease H-like superfamily/Ribonuclease H"/>
    <property type="match status" value="1"/>
</dbReference>
<dbReference type="GO" id="GO:0004803">
    <property type="term" value="F:transposase activity"/>
    <property type="evidence" value="ECO:0007669"/>
    <property type="project" value="TreeGrafter"/>
</dbReference>
<gene>
    <name evidence="2" type="ORF">BN656_02200</name>
</gene>
<evidence type="ECO:0000313" key="3">
    <source>
        <dbReference type="Proteomes" id="UP000018141"/>
    </source>
</evidence>
<dbReference type="Proteomes" id="UP000018141">
    <property type="component" value="Unassembled WGS sequence"/>
</dbReference>
<dbReference type="GO" id="GO:0005829">
    <property type="term" value="C:cytosol"/>
    <property type="evidence" value="ECO:0007669"/>
    <property type="project" value="TreeGrafter"/>
</dbReference>
<dbReference type="GO" id="GO:0003676">
    <property type="term" value="F:nucleic acid binding"/>
    <property type="evidence" value="ECO:0007669"/>
    <property type="project" value="InterPro"/>
</dbReference>
<dbReference type="AlphaFoldDB" id="R7AK21"/>
<accession>R7AK21</accession>
<evidence type="ECO:0000259" key="1">
    <source>
        <dbReference type="PROSITE" id="PS50994"/>
    </source>
</evidence>
<protein>
    <submittedName>
        <fullName evidence="2">Integrase catalytic region</fullName>
    </submittedName>
</protein>
<comment type="caution">
    <text evidence="2">The sequence shown here is derived from an EMBL/GenBank/DDBJ whole genome shotgun (WGS) entry which is preliminary data.</text>
</comment>
<dbReference type="InterPro" id="IPR001584">
    <property type="entry name" value="Integrase_cat-core"/>
</dbReference>
<dbReference type="SUPFAM" id="SSF53098">
    <property type="entry name" value="Ribonuclease H-like"/>
    <property type="match status" value="1"/>
</dbReference>
<dbReference type="EMBL" id="CBHH010000059">
    <property type="protein sequence ID" value="CDD58730.1"/>
    <property type="molecule type" value="Genomic_DNA"/>
</dbReference>
<dbReference type="GO" id="GO:0015074">
    <property type="term" value="P:DNA integration"/>
    <property type="evidence" value="ECO:0007669"/>
    <property type="project" value="InterPro"/>
</dbReference>
<dbReference type="PANTHER" id="PTHR10948">
    <property type="entry name" value="TRANSPOSASE"/>
    <property type="match status" value="1"/>
</dbReference>
<sequence length="337" mass="39044">MRTCLNERERYNIEYALKAGQTVQQIAATLERAQSCIYAEIKRGTIEQLNSDLTVRKEYCADVAQRRHAEKCQSRGVSLKISNDIQLAKFLENKILSDGYSPYAAMQSAKNSGYNVPFSLSTLYNYIRGGVFEKLNKKHLNKRRKHNTDRRQAKKKYNKNVLSIEQRDRDINKRQEFGHWEIDTVVGRQGTTTCLLVLTERKTRYELIRKMSHKSAECTAAELDKLEIKYGDKFKRIFKTVTSDNGCEFFGGGIVNKSVHGGERFKMYYCHPYRSNERGSNELQNRFIRRFIKKGIDIAGVSKKRVKEVQDYINSYPRKLFDGLSAADMLAYETGFI</sequence>
<dbReference type="PROSITE" id="PS50994">
    <property type="entry name" value="INTEGRASE"/>
    <property type="match status" value="1"/>
</dbReference>
<dbReference type="InterPro" id="IPR036397">
    <property type="entry name" value="RNaseH_sf"/>
</dbReference>
<dbReference type="PANTHER" id="PTHR10948:SF23">
    <property type="entry name" value="TRANSPOSASE INSI FOR INSERTION SEQUENCE ELEMENT IS30A-RELATED"/>
    <property type="match status" value="1"/>
</dbReference>
<dbReference type="InterPro" id="IPR012337">
    <property type="entry name" value="RNaseH-like_sf"/>
</dbReference>
<name>R7AK21_9FIRM</name>
<dbReference type="GO" id="GO:0032196">
    <property type="term" value="P:transposition"/>
    <property type="evidence" value="ECO:0007669"/>
    <property type="project" value="TreeGrafter"/>
</dbReference>
<feature type="domain" description="Integrase catalytic" evidence="1">
    <location>
        <begin position="172"/>
        <end position="334"/>
    </location>
</feature>
<reference evidence="2" key="1">
    <citation type="submission" date="2012-11" db="EMBL/GenBank/DDBJ databases">
        <title>Dependencies among metagenomic species, viruses, plasmids and units of genetic variation.</title>
        <authorList>
            <person name="Nielsen H.B."/>
            <person name="Almeida M."/>
            <person name="Juncker A.S."/>
            <person name="Rasmussen S."/>
            <person name="Li J."/>
            <person name="Sunagawa S."/>
            <person name="Plichta D."/>
            <person name="Gautier L."/>
            <person name="Le Chatelier E."/>
            <person name="Peletier E."/>
            <person name="Bonde I."/>
            <person name="Nielsen T."/>
            <person name="Manichanh C."/>
            <person name="Arumugam M."/>
            <person name="Batto J."/>
            <person name="Santos M.B.Q.D."/>
            <person name="Blom N."/>
            <person name="Borruel N."/>
            <person name="Burgdorf K.S."/>
            <person name="Boumezbeur F."/>
            <person name="Casellas F."/>
            <person name="Dore J."/>
            <person name="Guarner F."/>
            <person name="Hansen T."/>
            <person name="Hildebrand F."/>
            <person name="Kaas R.S."/>
            <person name="Kennedy S."/>
            <person name="Kristiansen K."/>
            <person name="Kultima J.R."/>
            <person name="Leonard P."/>
            <person name="Levenez F."/>
            <person name="Lund O."/>
            <person name="Moumen B."/>
            <person name="Le Paslier D."/>
            <person name="Pons N."/>
            <person name="Pedersen O."/>
            <person name="Prifti E."/>
            <person name="Qin J."/>
            <person name="Raes J."/>
            <person name="Tap J."/>
            <person name="Tims S."/>
            <person name="Ussery D.W."/>
            <person name="Yamada T."/>
            <person name="MetaHit consortium"/>
            <person name="Renault P."/>
            <person name="Sicheritz-Ponten T."/>
            <person name="Bork P."/>
            <person name="Wang J."/>
            <person name="Brunak S."/>
            <person name="Ehrlich S.D."/>
        </authorList>
    </citation>
    <scope>NUCLEOTIDE SEQUENCE [LARGE SCALE GENOMIC DNA]</scope>
</reference>
<dbReference type="InterPro" id="IPR051917">
    <property type="entry name" value="Transposase-Integrase"/>
</dbReference>